<dbReference type="SUPFAM" id="SSF56672">
    <property type="entry name" value="DNA/RNA polymerases"/>
    <property type="match status" value="1"/>
</dbReference>
<dbReference type="Gene3D" id="3.30.70.270">
    <property type="match status" value="2"/>
</dbReference>
<dbReference type="InterPro" id="IPR041588">
    <property type="entry name" value="Integrase_H2C2"/>
</dbReference>
<dbReference type="InterPro" id="IPR050951">
    <property type="entry name" value="Retrovirus_Pol_polyprotein"/>
</dbReference>
<evidence type="ECO:0000259" key="4">
    <source>
        <dbReference type="PROSITE" id="PS50878"/>
    </source>
</evidence>
<evidence type="ECO:0000313" key="6">
    <source>
        <dbReference type="Proteomes" id="UP000504617"/>
    </source>
</evidence>
<dbReference type="InterPro" id="IPR036397">
    <property type="entry name" value="RNaseH_sf"/>
</dbReference>
<dbReference type="OrthoDB" id="9043430at2759"/>
<dbReference type="InterPro" id="IPR001584">
    <property type="entry name" value="Integrase_cat-core"/>
</dbReference>
<dbReference type="PROSITE" id="PS50878">
    <property type="entry name" value="RT_POL"/>
    <property type="match status" value="1"/>
</dbReference>
<dbReference type="CDD" id="cd01647">
    <property type="entry name" value="RT_LTR"/>
    <property type="match status" value="1"/>
</dbReference>
<keyword evidence="6" id="KW-1185">Reference proteome</keyword>
<dbReference type="PANTHER" id="PTHR37984">
    <property type="entry name" value="PROTEIN CBG26694"/>
    <property type="match status" value="1"/>
</dbReference>
<dbReference type="Gene3D" id="3.10.10.10">
    <property type="entry name" value="HIV Type 1 Reverse Transcriptase, subunit A, domain 1"/>
    <property type="match status" value="1"/>
</dbReference>
<evidence type="ECO:0000256" key="3">
    <source>
        <dbReference type="ARBA" id="ARBA00039658"/>
    </source>
</evidence>
<dbReference type="InterPro" id="IPR000477">
    <property type="entry name" value="RT_dom"/>
</dbReference>
<dbReference type="EC" id="3.1.26.4" evidence="2"/>
<reference evidence="7" key="1">
    <citation type="submission" date="2025-08" db="UniProtKB">
        <authorList>
            <consortium name="RefSeq"/>
        </authorList>
    </citation>
    <scope>IDENTIFICATION</scope>
    <source>
        <tissue evidence="7">Skeletal muscle</tissue>
    </source>
</reference>
<dbReference type="Gene3D" id="1.10.340.70">
    <property type="match status" value="1"/>
</dbReference>
<comment type="similarity">
    <text evidence="1">Belongs to the beta type-B retroviral polymerase family. HERV class-II K(HML-2) pol subfamily.</text>
</comment>
<proteinExistence type="inferred from homology"/>
<dbReference type="Pfam" id="PF00665">
    <property type="entry name" value="rve"/>
    <property type="match status" value="1"/>
</dbReference>
<dbReference type="Pfam" id="PF00078">
    <property type="entry name" value="RVT_1"/>
    <property type="match status" value="1"/>
</dbReference>
<dbReference type="PANTHER" id="PTHR37984:SF12">
    <property type="entry name" value="RIBONUCLEASE H"/>
    <property type="match status" value="1"/>
</dbReference>
<evidence type="ECO:0000256" key="1">
    <source>
        <dbReference type="ARBA" id="ARBA00010879"/>
    </source>
</evidence>
<sequence>MEVDYGSSHSLLSWSTFPRLCPRVSHDQLQPVDTSLRDYQGTLIPTLDSFPIWVDYGDFHGRLPVLIVQKPLPALLGLDWFPPLGLSIGGIHRVGASSPSLDDVDLEEFADVFDGQLDSYKSTPISLNLDPQVAPIRLKARRVPFALRAKVDAELDKLLAQGILEPVDHSHWETPIVVPVKPNGLVRICADYKSTINLGLQANPYPVPIVQHLLYSLGRGCTFAKLDMAQAYQQFPVDDDAAAAQTIVTHCGAFCCHRLQFGVSVAPRIFQIFQSLMERLLHGLPGMVPYFNDVLIAASSRSELIEMLRKVLLHFRGAGLKLKHSKCSFAVPRVEFLGFLIDAQGIHPTPSKVAAIRNAPTPSSKAELQGLLNFYAPFVPHKASLVKPLHRLLDQSAAWHWGSREAHAFAAVKDMLMSAAVLVQYNDKLLLTLACDASPYGHTDALSRCPLPISDPAPVPSLSVLSIASLGLSLTAADVAAHTKADPVLAQVCSWVLRGWPLGKLADIFRPFKAREAKLSLHSGCLIWGDRVVNPSILRSQVLSLLHKNHPGIVRMKALACRYVWWPLLDAEIAAWVGRCSMCQLSHPPPAAPTCEWEAPRGPWSRLHIDFAGPFHGQTFLIVVDAYSRWVELVLMTSTSAESTERALHRLFATHGLPDVVVSDNGPQFASTTFQEFLALQDIWHGPTAPYHPACNGRAECAVHSAKEALGRMERGDWPVGLADGSEWRHHMDQLRKRLPTETGVQSDPWAHDTAACQPVQRFQFEAFPQAGLSYSNVAGFPPASSMPQSEFFCPDSHTWAFSQASQAPPIRTPPAGRRPHLNFKPIRPHFPVTTTVHHQLPPPGMVTPPK</sequence>
<organism evidence="6 7">
    <name type="scientific">Thamnophis sirtalis</name>
    <dbReference type="NCBI Taxonomy" id="35019"/>
    <lineage>
        <taxon>Eukaryota</taxon>
        <taxon>Metazoa</taxon>
        <taxon>Chordata</taxon>
        <taxon>Craniata</taxon>
        <taxon>Vertebrata</taxon>
        <taxon>Euteleostomi</taxon>
        <taxon>Lepidosauria</taxon>
        <taxon>Squamata</taxon>
        <taxon>Bifurcata</taxon>
        <taxon>Unidentata</taxon>
        <taxon>Episquamata</taxon>
        <taxon>Toxicofera</taxon>
        <taxon>Serpentes</taxon>
        <taxon>Colubroidea</taxon>
        <taxon>Colubridae</taxon>
        <taxon>Natricinae</taxon>
        <taxon>Thamnophis</taxon>
    </lineage>
</organism>
<dbReference type="PROSITE" id="PS50994">
    <property type="entry name" value="INTEGRASE"/>
    <property type="match status" value="1"/>
</dbReference>
<dbReference type="GO" id="GO:0015074">
    <property type="term" value="P:DNA integration"/>
    <property type="evidence" value="ECO:0007669"/>
    <property type="project" value="InterPro"/>
</dbReference>
<protein>
    <recommendedName>
        <fullName evidence="3">Gypsy retrotransposon integrase-like protein 1</fullName>
        <ecNumber evidence="2">3.1.26.4</ecNumber>
    </recommendedName>
</protein>
<dbReference type="AlphaFoldDB" id="A0A6I9XW39"/>
<dbReference type="GO" id="GO:0004523">
    <property type="term" value="F:RNA-DNA hybrid ribonuclease activity"/>
    <property type="evidence" value="ECO:0007669"/>
    <property type="project" value="UniProtKB-EC"/>
</dbReference>
<evidence type="ECO:0000259" key="5">
    <source>
        <dbReference type="PROSITE" id="PS50994"/>
    </source>
</evidence>
<name>A0A6I9XW39_9SAUR</name>
<dbReference type="InterPro" id="IPR043502">
    <property type="entry name" value="DNA/RNA_pol_sf"/>
</dbReference>
<dbReference type="Gene3D" id="3.30.420.10">
    <property type="entry name" value="Ribonuclease H-like superfamily/Ribonuclease H"/>
    <property type="match status" value="1"/>
</dbReference>
<dbReference type="GO" id="GO:0003676">
    <property type="term" value="F:nucleic acid binding"/>
    <property type="evidence" value="ECO:0007669"/>
    <property type="project" value="InterPro"/>
</dbReference>
<feature type="domain" description="Integrase catalytic" evidence="5">
    <location>
        <begin position="599"/>
        <end position="767"/>
    </location>
</feature>
<dbReference type="InterPro" id="IPR012337">
    <property type="entry name" value="RNaseH-like_sf"/>
</dbReference>
<evidence type="ECO:0000313" key="7">
    <source>
        <dbReference type="RefSeq" id="XP_013917976.1"/>
    </source>
</evidence>
<dbReference type="GeneID" id="106545832"/>
<dbReference type="Proteomes" id="UP000504617">
    <property type="component" value="Unplaced"/>
</dbReference>
<accession>A0A6I9XW39</accession>
<gene>
    <name evidence="7" type="primary">LOC106545832</name>
</gene>
<dbReference type="SUPFAM" id="SSF53098">
    <property type="entry name" value="Ribonuclease H-like"/>
    <property type="match status" value="1"/>
</dbReference>
<dbReference type="Pfam" id="PF17921">
    <property type="entry name" value="Integrase_H2C2"/>
    <property type="match status" value="1"/>
</dbReference>
<dbReference type="RefSeq" id="XP_013917976.1">
    <property type="nucleotide sequence ID" value="XM_014062501.1"/>
</dbReference>
<feature type="domain" description="Reverse transcriptase" evidence="4">
    <location>
        <begin position="160"/>
        <end position="341"/>
    </location>
</feature>
<evidence type="ECO:0000256" key="2">
    <source>
        <dbReference type="ARBA" id="ARBA00012180"/>
    </source>
</evidence>
<dbReference type="InterPro" id="IPR043128">
    <property type="entry name" value="Rev_trsase/Diguanyl_cyclase"/>
</dbReference>
<dbReference type="FunFam" id="3.30.70.270:FF:000020">
    <property type="entry name" value="Transposon Tf2-6 polyprotein-like Protein"/>
    <property type="match status" value="1"/>
</dbReference>
<dbReference type="KEGG" id="tsr:106545832"/>